<dbReference type="Gene3D" id="3.40.50.300">
    <property type="entry name" value="P-loop containing nucleotide triphosphate hydrolases"/>
    <property type="match status" value="3"/>
</dbReference>
<evidence type="ECO:0000256" key="2">
    <source>
        <dbReference type="ARBA" id="ARBA00022840"/>
    </source>
</evidence>
<keyword evidence="6" id="KW-1185">Reference proteome</keyword>
<evidence type="ECO:0000259" key="4">
    <source>
        <dbReference type="PROSITE" id="PS51194"/>
    </source>
</evidence>
<dbReference type="RefSeq" id="WP_126556691.1">
    <property type="nucleotide sequence ID" value="NZ_BIFS01000002.1"/>
</dbReference>
<evidence type="ECO:0000259" key="3">
    <source>
        <dbReference type="PROSITE" id="PS51192"/>
    </source>
</evidence>
<dbReference type="SMART" id="SM00487">
    <property type="entry name" value="DEXDc"/>
    <property type="match status" value="1"/>
</dbReference>
<evidence type="ECO:0000256" key="1">
    <source>
        <dbReference type="ARBA" id="ARBA00022741"/>
    </source>
</evidence>
<dbReference type="Proteomes" id="UP000287188">
    <property type="component" value="Unassembled WGS sequence"/>
</dbReference>
<dbReference type="GO" id="GO:0003677">
    <property type="term" value="F:DNA binding"/>
    <property type="evidence" value="ECO:0007669"/>
    <property type="project" value="TreeGrafter"/>
</dbReference>
<dbReference type="GO" id="GO:0016887">
    <property type="term" value="F:ATP hydrolysis activity"/>
    <property type="evidence" value="ECO:0007669"/>
    <property type="project" value="TreeGrafter"/>
</dbReference>
<dbReference type="NCBIfam" id="NF041067">
    <property type="entry name" value="DpdJ"/>
    <property type="match status" value="1"/>
</dbReference>
<sequence length="1556" mass="178864">MESRPAIPFDELCNELLSLIEIEEAKMLNWGFYDVRSNLSSLDIASYLTRLPSEWKAVWIQAQQQGITAEKLLANLSERRLILKFSVAGHTFYRTRFAEAVRLLYLLRQRFTPNDWYTASPLVSDLKIQLRRRQYPKRDIEATDLLQELRELRVPAMYLEATSSLLQSTPGVFLKLARFQKDAITQQARSMLNRGERAITIGAGTGSGKTKAFYIPAMAEIAAKLSPDKFHVQALAIYPRTELLKDQLQEAFFEARKLDALLHRHAKRIITIAAYYGDTPLSADMFLTHPPETWQQNTTNDGWICPFFSCPHCHSQELTWYRKDIEREQKEASKGNYEGKYARLICPNPSCRTEITSKQLLLTRQQLINRPPDILFTTTEMLNRRLSRTSEHHLFGLSPTHTPPRLVLLDEIHTYEGTHGAQTAYLLRRWKYARQLHHQTNLCFVGLSATLTNAEVFFSKLTGVPIYRVSAISPREQDLIEEGLEYNVVLKGDPVSGTSLLSTSVQTVMLLGRMLDPDNIPTTKATYGKKIFAFADKLDVLNRWYHIEQEAEVLRNLSKYRDCNTVDRETRRKMYLLGQDWKASQIIGHNLYSPLRLDLTSSQYRGVNAQANFIIATSTLEVGFNDPDVGMVIQHKAPRSMASFLQRKGRAGRQRHMRPWMVVVTSAYGRDRWAFQHTEQLFYPLLEALNLPIDNYYVRKIQATYTLMDWLAFVLAHEWKHTDIDIWRALSSKDQGASKTLQYQRKLIYQLLDELLRGKRRQNFENYLTQALEIPNTTILYSLLWGQPRSLFYEVIPTVMRQIASNWQSVEGNETKTWTDTISNNPMPDYMPPTLFADLNLPELLLHIPEQPKVGTNSPKATQVTAREDEYLPLTQALQEFAPGHVNKRYARKQYIREAHWLTLPAAKDLINDTVSLQSLSITYAPLAKPITIDSIHYMVFQPQTYTLGLVPPSVKNSSNGHLIWRSHFAPKHIVNQTEIKQDNSTAKQEEEILPRLSLAPNSPWKRFFNTIESYTHVNGRWVEITRLAIGVNTETFYTGNTPTSRRSVRFIENNQPAALGFTIYADALRFEFLPIDTTQIFKHPAWPALYQHLGPEYFLYQLQRDQRLQKQKLTSFEISWLWQLEMSMLVAFAVAQDCSLQQAALAVQNDRERLAKRAMDVIFQSIQSEEEDEGDRMGRLHQNLLAHMNNTIIQSALTEQETVLWNKQDPGISGWLSQCYASSLGATLFAALVQLLPDINAESLFMDIEDNSIWISEETGGGIGLVSRIAESISLRPGEFDLQMQDILEHCERGQLAGQLQLIANLVGQEEPQLLTTFARLRENSDLPRQIETRQALTHILEHHGIAPTRNLIVALNSKFLRPNSLSDTDQLIAMLARRWQQEEQRIGCAIDLRVMAVAALRITEIRESVVAILKRIGGPNSKINEPQIFNLLQSLLWLNCHDSCPDCIQTSQPYQTLVQPSRSLLLMLLQPQSETITYSSPLWRENLLQQLTSQYQVRITCEQALLEECKQELLTLLTEPIEIGYQFHFPTVERLALTDNRWIIDLHIRELLYV</sequence>
<dbReference type="GO" id="GO:0005524">
    <property type="term" value="F:ATP binding"/>
    <property type="evidence" value="ECO:0007669"/>
    <property type="project" value="UniProtKB-KW"/>
</dbReference>
<evidence type="ECO:0000313" key="5">
    <source>
        <dbReference type="EMBL" id="GCE23218.1"/>
    </source>
</evidence>
<keyword evidence="1" id="KW-0547">Nucleotide-binding</keyword>
<evidence type="ECO:0008006" key="7">
    <source>
        <dbReference type="Google" id="ProtNLM"/>
    </source>
</evidence>
<dbReference type="SMART" id="SM00490">
    <property type="entry name" value="HELICc"/>
    <property type="match status" value="1"/>
</dbReference>
<organism evidence="5 6">
    <name type="scientific">Dictyobacter kobayashii</name>
    <dbReference type="NCBI Taxonomy" id="2014872"/>
    <lineage>
        <taxon>Bacteria</taxon>
        <taxon>Bacillati</taxon>
        <taxon>Chloroflexota</taxon>
        <taxon>Ktedonobacteria</taxon>
        <taxon>Ktedonobacterales</taxon>
        <taxon>Dictyobacteraceae</taxon>
        <taxon>Dictyobacter</taxon>
    </lineage>
</organism>
<dbReference type="InterPro" id="IPR011545">
    <property type="entry name" value="DEAD/DEAH_box_helicase_dom"/>
</dbReference>
<dbReference type="Pfam" id="PF00270">
    <property type="entry name" value="DEAD"/>
    <property type="match status" value="1"/>
</dbReference>
<dbReference type="SUPFAM" id="SSF52540">
    <property type="entry name" value="P-loop containing nucleoside triphosphate hydrolases"/>
    <property type="match status" value="1"/>
</dbReference>
<feature type="domain" description="Helicase C-terminal" evidence="4">
    <location>
        <begin position="546"/>
        <end position="697"/>
    </location>
</feature>
<accession>A0A402AVT3</accession>
<comment type="caution">
    <text evidence="5">The sequence shown here is derived from an EMBL/GenBank/DDBJ whole genome shotgun (WGS) entry which is preliminary data.</text>
</comment>
<feature type="domain" description="Helicase ATP-binding" evidence="3">
    <location>
        <begin position="190"/>
        <end position="469"/>
    </location>
</feature>
<dbReference type="PANTHER" id="PTHR47962">
    <property type="entry name" value="ATP-DEPENDENT HELICASE LHR-RELATED-RELATED"/>
    <property type="match status" value="1"/>
</dbReference>
<dbReference type="PROSITE" id="PS51192">
    <property type="entry name" value="HELICASE_ATP_BIND_1"/>
    <property type="match status" value="1"/>
</dbReference>
<dbReference type="InterPro" id="IPR052511">
    <property type="entry name" value="ATP-dep_Helicase"/>
</dbReference>
<name>A0A402AVT3_9CHLR</name>
<gene>
    <name evidence="5" type="ORF">KDK_70180</name>
</gene>
<dbReference type="OrthoDB" id="9774462at2"/>
<keyword evidence="2" id="KW-0067">ATP-binding</keyword>
<dbReference type="PANTHER" id="PTHR47962:SF5">
    <property type="entry name" value="ATP-DEPENDENT HELICASE LHR-RELATED"/>
    <property type="match status" value="1"/>
</dbReference>
<dbReference type="InterPro" id="IPR001650">
    <property type="entry name" value="Helicase_C-like"/>
</dbReference>
<dbReference type="InterPro" id="IPR027417">
    <property type="entry name" value="P-loop_NTPase"/>
</dbReference>
<protein>
    <recommendedName>
        <fullName evidence="7">DEAD/DEAH box helicase</fullName>
    </recommendedName>
</protein>
<dbReference type="EMBL" id="BIFS01000002">
    <property type="protein sequence ID" value="GCE23218.1"/>
    <property type="molecule type" value="Genomic_DNA"/>
</dbReference>
<dbReference type="InterPro" id="IPR014001">
    <property type="entry name" value="Helicase_ATP-bd"/>
</dbReference>
<evidence type="ECO:0000313" key="6">
    <source>
        <dbReference type="Proteomes" id="UP000287188"/>
    </source>
</evidence>
<dbReference type="PROSITE" id="PS51194">
    <property type="entry name" value="HELICASE_CTER"/>
    <property type="match status" value="1"/>
</dbReference>
<reference evidence="6" key="1">
    <citation type="submission" date="2018-12" db="EMBL/GenBank/DDBJ databases">
        <title>Tengunoibacter tsumagoiensis gen. nov., sp. nov., Dictyobacter kobayashii sp. nov., D. alpinus sp. nov., and D. joshuensis sp. nov. and description of Dictyobacteraceae fam. nov. within the order Ktedonobacterales isolated from Tengu-no-mugimeshi.</title>
        <authorList>
            <person name="Wang C.M."/>
            <person name="Zheng Y."/>
            <person name="Sakai Y."/>
            <person name="Toyoda A."/>
            <person name="Minakuchi Y."/>
            <person name="Abe K."/>
            <person name="Yokota A."/>
            <person name="Yabe S."/>
        </authorList>
    </citation>
    <scope>NUCLEOTIDE SEQUENCE [LARGE SCALE GENOMIC DNA]</scope>
    <source>
        <strain evidence="6">Uno11</strain>
    </source>
</reference>
<dbReference type="Pfam" id="PF00271">
    <property type="entry name" value="Helicase_C"/>
    <property type="match status" value="1"/>
</dbReference>
<proteinExistence type="predicted"/>